<evidence type="ECO:0000256" key="1">
    <source>
        <dbReference type="ARBA" id="ARBA00006432"/>
    </source>
</evidence>
<dbReference type="InterPro" id="IPR025110">
    <property type="entry name" value="AMP-bd_C"/>
</dbReference>
<dbReference type="EC" id="6.2.1.3" evidence="7"/>
<accession>A0ABV6Z2S4</accession>
<keyword evidence="4" id="KW-0443">Lipid metabolism</keyword>
<dbReference type="PANTHER" id="PTHR43859">
    <property type="entry name" value="ACYL-ACTIVATING ENZYME"/>
    <property type="match status" value="1"/>
</dbReference>
<dbReference type="EMBL" id="JBHPBY010000361">
    <property type="protein sequence ID" value="MFC1852750.1"/>
    <property type="molecule type" value="Genomic_DNA"/>
</dbReference>
<evidence type="ECO:0000256" key="2">
    <source>
        <dbReference type="ARBA" id="ARBA00022598"/>
    </source>
</evidence>
<dbReference type="InterPro" id="IPR042099">
    <property type="entry name" value="ANL_N_sf"/>
</dbReference>
<comment type="similarity">
    <text evidence="1">Belongs to the ATP-dependent AMP-binding enzyme family.</text>
</comment>
<proteinExistence type="inferred from homology"/>
<keyword evidence="8" id="KW-1185">Reference proteome</keyword>
<evidence type="ECO:0000313" key="8">
    <source>
        <dbReference type="Proteomes" id="UP001594351"/>
    </source>
</evidence>
<dbReference type="PANTHER" id="PTHR43859:SF4">
    <property type="entry name" value="BUTANOATE--COA LIGASE AAE1-RELATED"/>
    <property type="match status" value="1"/>
</dbReference>
<dbReference type="PROSITE" id="PS00455">
    <property type="entry name" value="AMP_BINDING"/>
    <property type="match status" value="1"/>
</dbReference>
<protein>
    <submittedName>
        <fullName evidence="7">Long-chain-fatty-acid--CoA ligase</fullName>
        <ecNumber evidence="7">6.2.1.3</ecNumber>
    </submittedName>
</protein>
<name>A0ABV6Z2S4_UNCC1</name>
<dbReference type="InterPro" id="IPR020845">
    <property type="entry name" value="AMP-binding_CS"/>
</dbReference>
<dbReference type="NCBIfam" id="NF004837">
    <property type="entry name" value="PRK06187.1"/>
    <property type="match status" value="1"/>
</dbReference>
<dbReference type="Proteomes" id="UP001594351">
    <property type="component" value="Unassembled WGS sequence"/>
</dbReference>
<dbReference type="Pfam" id="PF13193">
    <property type="entry name" value="AMP-binding_C"/>
    <property type="match status" value="1"/>
</dbReference>
<dbReference type="Gene3D" id="3.40.50.12780">
    <property type="entry name" value="N-terminal domain of ligase-like"/>
    <property type="match status" value="1"/>
</dbReference>
<dbReference type="InterPro" id="IPR000873">
    <property type="entry name" value="AMP-dep_synth/lig_dom"/>
</dbReference>
<keyword evidence="2 7" id="KW-0436">Ligase</keyword>
<dbReference type="InterPro" id="IPR045851">
    <property type="entry name" value="AMP-bd_C_sf"/>
</dbReference>
<keyword evidence="3" id="KW-0276">Fatty acid metabolism</keyword>
<dbReference type="Gene3D" id="3.30.300.30">
    <property type="match status" value="1"/>
</dbReference>
<organism evidence="7 8">
    <name type="scientific">candidate division CSSED10-310 bacterium</name>
    <dbReference type="NCBI Taxonomy" id="2855610"/>
    <lineage>
        <taxon>Bacteria</taxon>
        <taxon>Bacteria division CSSED10-310</taxon>
    </lineage>
</organism>
<evidence type="ECO:0000259" key="5">
    <source>
        <dbReference type="Pfam" id="PF00501"/>
    </source>
</evidence>
<dbReference type="GO" id="GO:0004467">
    <property type="term" value="F:long-chain fatty acid-CoA ligase activity"/>
    <property type="evidence" value="ECO:0007669"/>
    <property type="project" value="UniProtKB-EC"/>
</dbReference>
<evidence type="ECO:0000256" key="4">
    <source>
        <dbReference type="ARBA" id="ARBA00023098"/>
    </source>
</evidence>
<feature type="domain" description="AMP-dependent synthetase/ligase" evidence="5">
    <location>
        <begin position="9"/>
        <end position="383"/>
    </location>
</feature>
<evidence type="ECO:0000256" key="3">
    <source>
        <dbReference type="ARBA" id="ARBA00022832"/>
    </source>
</evidence>
<evidence type="ECO:0000313" key="7">
    <source>
        <dbReference type="EMBL" id="MFC1852750.1"/>
    </source>
</evidence>
<sequence length="519" mass="58100">MLLSQILNQAALNFPEREAVVCGKHRFTYADFRARVIKLAHAMQECGIGCQDRVAIIHKNCHYFLECYFACAYLGAICVPINFRLSRHEFAYILSDSGARLLITQPEFADQLTSILNLGPQILDIIWTAAVPECPTKAHHFYYEDLLQQNRLEELSGSDITETSIAQIYYTSGTTGQPKGVVLTHKNNYVHAVGTIRELNLTAQDHWLHVSPMFHLADAWSVWAITNVGGVHILVPEFEPNKVLRTVEREKVTLSNLIPTMLNILVKSPEITAHDLSSFRLVMSGGASIAPDVIQKVINLFKCDYIQTYGMTETSPFLTMSILKPHLKKLPPEEQFKYKITTGRAFADVELKVVNQLGSPIEANEKEVGEIVVKGATIFSQYWRLPTETEKCLVDGWLHTGDLATINPEGYVNIVDRKNDMIITGGENVYSIEVENALYMHPDILEAAVIGVPDDILGEKIRAVVALKSGKYTAAQEIIDFCKQHLARFKCPKEVQFVTALPKTGSGKISKRLLRDDSN</sequence>
<reference evidence="7 8" key="1">
    <citation type="submission" date="2024-09" db="EMBL/GenBank/DDBJ databases">
        <title>Laminarin stimulates single cell rates of sulfate reduction while oxygen inhibits transcriptomic activity in coastal marine sediment.</title>
        <authorList>
            <person name="Lindsay M."/>
            <person name="Orcutt B."/>
            <person name="Emerson D."/>
            <person name="Stepanauskas R."/>
            <person name="D'Angelo T."/>
        </authorList>
    </citation>
    <scope>NUCLEOTIDE SEQUENCE [LARGE SCALE GENOMIC DNA]</scope>
    <source>
        <strain evidence="7">SAG AM-311-K15</strain>
    </source>
</reference>
<gene>
    <name evidence="7" type="ORF">ACFL27_21335</name>
</gene>
<evidence type="ECO:0000259" key="6">
    <source>
        <dbReference type="Pfam" id="PF13193"/>
    </source>
</evidence>
<dbReference type="SUPFAM" id="SSF56801">
    <property type="entry name" value="Acetyl-CoA synthetase-like"/>
    <property type="match status" value="1"/>
</dbReference>
<dbReference type="Pfam" id="PF00501">
    <property type="entry name" value="AMP-binding"/>
    <property type="match status" value="1"/>
</dbReference>
<comment type="caution">
    <text evidence="7">The sequence shown here is derived from an EMBL/GenBank/DDBJ whole genome shotgun (WGS) entry which is preliminary data.</text>
</comment>
<feature type="domain" description="AMP-binding enzyme C-terminal" evidence="6">
    <location>
        <begin position="433"/>
        <end position="508"/>
    </location>
</feature>